<reference evidence="1" key="1">
    <citation type="submission" date="2020-11" db="EMBL/GenBank/DDBJ databases">
        <title>Chlorella ohadii genome sequencing and assembly.</title>
        <authorList>
            <person name="Murik O."/>
            <person name="Treves H."/>
            <person name="Kedem I."/>
            <person name="Shotland Y."/>
            <person name="Kaplan A."/>
        </authorList>
    </citation>
    <scope>NUCLEOTIDE SEQUENCE</scope>
    <source>
        <strain evidence="1">1</strain>
    </source>
</reference>
<sequence length="229" mass="24340">MAVPSPPPPSPSPPPAADLNVVTYNGYNYVMPAGGTTKVTSNAAAQTACKAIGGDAFWFDTTDEFRAVTDALSAIKNTIGPGQPAYVNVAPPPALLAWVQFQWAFNGAVVSMTLINKLPWVSTYDINDPFMTYSEWQVISAVGVQVGSTMYQRSLESLSGSSSKVLCKVAAPKPSPSPPIATCKQQDEPCTKNADCCSQACNLPSPNAEVLACVPPYAGDRRRRRMLHA</sequence>
<evidence type="ECO:0000313" key="2">
    <source>
        <dbReference type="Proteomes" id="UP001205105"/>
    </source>
</evidence>
<accession>A0AAD5DGK6</accession>
<gene>
    <name evidence="1" type="ORF">COHA_009726</name>
</gene>
<comment type="caution">
    <text evidence="1">The sequence shown here is derived from an EMBL/GenBank/DDBJ whole genome shotgun (WGS) entry which is preliminary data.</text>
</comment>
<name>A0AAD5DGK6_9CHLO</name>
<evidence type="ECO:0008006" key="3">
    <source>
        <dbReference type="Google" id="ProtNLM"/>
    </source>
</evidence>
<dbReference type="AlphaFoldDB" id="A0AAD5DGK6"/>
<protein>
    <recommendedName>
        <fullName evidence="3">C-type lectin domain-containing protein</fullName>
    </recommendedName>
</protein>
<keyword evidence="2" id="KW-1185">Reference proteome</keyword>
<dbReference type="EMBL" id="JADXDR010000188">
    <property type="protein sequence ID" value="KAI7836426.1"/>
    <property type="molecule type" value="Genomic_DNA"/>
</dbReference>
<proteinExistence type="predicted"/>
<evidence type="ECO:0000313" key="1">
    <source>
        <dbReference type="EMBL" id="KAI7836426.1"/>
    </source>
</evidence>
<organism evidence="1 2">
    <name type="scientific">Chlorella ohadii</name>
    <dbReference type="NCBI Taxonomy" id="2649997"/>
    <lineage>
        <taxon>Eukaryota</taxon>
        <taxon>Viridiplantae</taxon>
        <taxon>Chlorophyta</taxon>
        <taxon>core chlorophytes</taxon>
        <taxon>Trebouxiophyceae</taxon>
        <taxon>Chlorellales</taxon>
        <taxon>Chlorellaceae</taxon>
        <taxon>Chlorella clade</taxon>
        <taxon>Chlorella</taxon>
    </lineage>
</organism>
<dbReference type="Proteomes" id="UP001205105">
    <property type="component" value="Unassembled WGS sequence"/>
</dbReference>